<dbReference type="EMBL" id="HF584224">
    <property type="protein sequence ID" value="CCQ43721.1"/>
    <property type="molecule type" value="Genomic_DNA"/>
</dbReference>
<reference evidence="1" key="1">
    <citation type="journal article" date="2013" name="PLoS ONE">
        <title>Direct detection of alternative open reading frames translation products in human significantly expands the proteome.</title>
        <authorList>
            <person name="Vanderperre B."/>
            <person name="Lucier J.-F."/>
            <person name="Motard J."/>
            <person name="Tremblay G."/>
            <person name="Vanderperre S."/>
            <person name="Wisztorski M."/>
            <person name="Salzet M."/>
            <person name="Boisvert F.-M."/>
            <person name="Roucou X."/>
        </authorList>
    </citation>
    <scope>NUCLEOTIDE SEQUENCE</scope>
</reference>
<dbReference type="AlphaFoldDB" id="L8EAE2"/>
<dbReference type="ChiTaRS" id="BORA">
    <property type="organism name" value="human"/>
</dbReference>
<evidence type="ECO:0000313" key="1">
    <source>
        <dbReference type="EMBL" id="CCQ43721.1"/>
    </source>
</evidence>
<organism evidence="1">
    <name type="scientific">Homo sapiens</name>
    <name type="common">Human</name>
    <dbReference type="NCBI Taxonomy" id="9606"/>
    <lineage>
        <taxon>Eukaryota</taxon>
        <taxon>Metazoa</taxon>
        <taxon>Chordata</taxon>
        <taxon>Craniata</taxon>
        <taxon>Vertebrata</taxon>
        <taxon>Euteleostomi</taxon>
        <taxon>Mammalia</taxon>
        <taxon>Eutheria</taxon>
        <taxon>Euarchontoglires</taxon>
        <taxon>Primates</taxon>
        <taxon>Haplorrhini</taxon>
        <taxon>Catarrhini</taxon>
        <taxon>Hominidae</taxon>
        <taxon>Homo</taxon>
    </lineage>
</organism>
<name>L8EAE2_HUMAN</name>
<protein>
    <submittedName>
        <fullName evidence="1">Alternative protein C13orf34</fullName>
    </submittedName>
</protein>
<sequence length="52" mass="5871">MGQMCGAQNKIYLMPRVGTSFPAQTWVGMWENKNVGEPREKVGLGEWSSRRA</sequence>
<accession>L8EAE2</accession>
<gene>
    <name evidence="1" type="primary">C13orf34</name>
</gene>
<proteinExistence type="predicted"/>